<protein>
    <submittedName>
        <fullName evidence="1">Uncharacterized protein</fullName>
    </submittedName>
</protein>
<comment type="caution">
    <text evidence="1">The sequence shown here is derived from an EMBL/GenBank/DDBJ whole genome shotgun (WGS) entry which is preliminary data.</text>
</comment>
<sequence length="142" mass="16094">MHPVQRFVIHKGKVFRRLHGCRWLLFCAATRIRWLRTECLRGLRRRLPDVLSVHRCRNRQPPRGVSEIQASRPPLNAIAATSWARAAISGWESPQPDSRFLVGLPHLADPLAGVPPPHPPVHRVPRLPELFPAGPLFRIIGS</sequence>
<reference evidence="1" key="2">
    <citation type="journal article" date="2024" name="Plant">
        <title>Genomic evolution and insights into agronomic trait innovations of Sesamum species.</title>
        <authorList>
            <person name="Miao H."/>
            <person name="Wang L."/>
            <person name="Qu L."/>
            <person name="Liu H."/>
            <person name="Sun Y."/>
            <person name="Le M."/>
            <person name="Wang Q."/>
            <person name="Wei S."/>
            <person name="Zheng Y."/>
            <person name="Lin W."/>
            <person name="Duan Y."/>
            <person name="Cao H."/>
            <person name="Xiong S."/>
            <person name="Wang X."/>
            <person name="Wei L."/>
            <person name="Li C."/>
            <person name="Ma Q."/>
            <person name="Ju M."/>
            <person name="Zhao R."/>
            <person name="Li G."/>
            <person name="Mu C."/>
            <person name="Tian Q."/>
            <person name="Mei H."/>
            <person name="Zhang T."/>
            <person name="Gao T."/>
            <person name="Zhang H."/>
        </authorList>
    </citation>
    <scope>NUCLEOTIDE SEQUENCE</scope>
    <source>
        <strain evidence="1">G02</strain>
    </source>
</reference>
<evidence type="ECO:0000313" key="1">
    <source>
        <dbReference type="EMBL" id="KAL0341084.1"/>
    </source>
</evidence>
<reference evidence="1" key="1">
    <citation type="submission" date="2020-06" db="EMBL/GenBank/DDBJ databases">
        <authorList>
            <person name="Li T."/>
            <person name="Hu X."/>
            <person name="Zhang T."/>
            <person name="Song X."/>
            <person name="Zhang H."/>
            <person name="Dai N."/>
            <person name="Sheng W."/>
            <person name="Hou X."/>
            <person name="Wei L."/>
        </authorList>
    </citation>
    <scope>NUCLEOTIDE SEQUENCE</scope>
    <source>
        <strain evidence="1">G02</strain>
        <tissue evidence="1">Leaf</tissue>
    </source>
</reference>
<gene>
    <name evidence="1" type="ORF">Sradi_4625200</name>
</gene>
<dbReference type="EMBL" id="JACGWJ010000020">
    <property type="protein sequence ID" value="KAL0341084.1"/>
    <property type="molecule type" value="Genomic_DNA"/>
</dbReference>
<accession>A0AAW2NBG9</accession>
<organism evidence="1">
    <name type="scientific">Sesamum radiatum</name>
    <name type="common">Black benniseed</name>
    <dbReference type="NCBI Taxonomy" id="300843"/>
    <lineage>
        <taxon>Eukaryota</taxon>
        <taxon>Viridiplantae</taxon>
        <taxon>Streptophyta</taxon>
        <taxon>Embryophyta</taxon>
        <taxon>Tracheophyta</taxon>
        <taxon>Spermatophyta</taxon>
        <taxon>Magnoliopsida</taxon>
        <taxon>eudicotyledons</taxon>
        <taxon>Gunneridae</taxon>
        <taxon>Pentapetalae</taxon>
        <taxon>asterids</taxon>
        <taxon>lamiids</taxon>
        <taxon>Lamiales</taxon>
        <taxon>Pedaliaceae</taxon>
        <taxon>Sesamum</taxon>
    </lineage>
</organism>
<dbReference type="AlphaFoldDB" id="A0AAW2NBG9"/>
<name>A0AAW2NBG9_SESRA</name>
<proteinExistence type="predicted"/>